<protein>
    <recommendedName>
        <fullName evidence="2">PglD N-terminal domain-containing protein</fullName>
    </recommendedName>
</protein>
<proteinExistence type="predicted"/>
<evidence type="ECO:0000313" key="1">
    <source>
        <dbReference type="EMBL" id="KKK62735.1"/>
    </source>
</evidence>
<dbReference type="EMBL" id="LAZR01061854">
    <property type="protein sequence ID" value="KKK62735.1"/>
    <property type="molecule type" value="Genomic_DNA"/>
</dbReference>
<organism evidence="1">
    <name type="scientific">marine sediment metagenome</name>
    <dbReference type="NCBI Taxonomy" id="412755"/>
    <lineage>
        <taxon>unclassified sequences</taxon>
        <taxon>metagenomes</taxon>
        <taxon>ecological metagenomes</taxon>
    </lineage>
</organism>
<dbReference type="SUPFAM" id="SSF51161">
    <property type="entry name" value="Trimeric LpxA-like enzymes"/>
    <property type="match status" value="1"/>
</dbReference>
<sequence>MKIVSNFLLNVKETYIMEAATYKPSSWPHSIHVLGNGPYAKEIVNQITHPVDTKFHFVSSGDDENILPTMLMVGIANPTIKMAVIEEFYFELEEETFISSVSSKVVIADNTWKTICRAQCVNIGPFTSIGHDTEIRDFVSICANVTIGHDCIIAEYSTI</sequence>
<gene>
    <name evidence="1" type="ORF">LCGC14_3001370</name>
</gene>
<dbReference type="Gene3D" id="2.160.10.10">
    <property type="entry name" value="Hexapeptide repeat proteins"/>
    <property type="match status" value="1"/>
</dbReference>
<dbReference type="AlphaFoldDB" id="A0A0F8XNI8"/>
<accession>A0A0F8XNI8</accession>
<dbReference type="InterPro" id="IPR001451">
    <property type="entry name" value="Hexapep"/>
</dbReference>
<evidence type="ECO:0008006" key="2">
    <source>
        <dbReference type="Google" id="ProtNLM"/>
    </source>
</evidence>
<comment type="caution">
    <text evidence="1">The sequence shown here is derived from an EMBL/GenBank/DDBJ whole genome shotgun (WGS) entry which is preliminary data.</text>
</comment>
<name>A0A0F8XNI8_9ZZZZ</name>
<dbReference type="InterPro" id="IPR011004">
    <property type="entry name" value="Trimer_LpxA-like_sf"/>
</dbReference>
<dbReference type="Pfam" id="PF00132">
    <property type="entry name" value="Hexapep"/>
    <property type="match status" value="1"/>
</dbReference>
<feature type="non-terminal residue" evidence="1">
    <location>
        <position position="159"/>
    </location>
</feature>
<reference evidence="1" key="1">
    <citation type="journal article" date="2015" name="Nature">
        <title>Complex archaea that bridge the gap between prokaryotes and eukaryotes.</title>
        <authorList>
            <person name="Spang A."/>
            <person name="Saw J.H."/>
            <person name="Jorgensen S.L."/>
            <person name="Zaremba-Niedzwiedzka K."/>
            <person name="Martijn J."/>
            <person name="Lind A.E."/>
            <person name="van Eijk R."/>
            <person name="Schleper C."/>
            <person name="Guy L."/>
            <person name="Ettema T.J."/>
        </authorList>
    </citation>
    <scope>NUCLEOTIDE SEQUENCE</scope>
</reference>